<evidence type="ECO:0000256" key="1">
    <source>
        <dbReference type="ARBA" id="ARBA00004141"/>
    </source>
</evidence>
<sequence>MASPANSQDKPTLGEVIDMIGMGPAQIRAGLLGGGVWMADGAELLLIGSVADTLSREWELSRFLKGFVVTIVYTGLMVGNIASGPVGVRFGRREAVLTSYFCIFCFSILSSTASCIGFLLAWRFVVGFGIGVGQPAWMAIASEITPSRCRILTAAITQSLFSVGEIYAAFLLQIDDPSLKHLDWRRIIQMGAVPPLLLLCLSAPFLHQSPSYLQLKGRHAEAMLVLDSMRRDNGAEVSVDFRLPPQPSPAASENFLGVLQRQGQIILGSKLLFPTFAVAFSCFITNLSYFGSLYAFPQVLSDLVDKGAAKQLFLGALWEMPGIVLGCFLGMLYPRITSLKFYLTMLATVLLLFIVGGNNRDRHWAFDVCLFTGYYGVKMAAQLGFVLVYQVANEIYPAEARTLGCGVCLAGGRLAAMLGPLFFEGITALTGTWLAFFLTMAAGAVLNLWISDLIPETAHLILDEEPAKES</sequence>
<dbReference type="InterPro" id="IPR005828">
    <property type="entry name" value="MFS_sugar_transport-like"/>
</dbReference>
<dbReference type="PROSITE" id="PS50850">
    <property type="entry name" value="MFS"/>
    <property type="match status" value="1"/>
</dbReference>
<evidence type="ECO:0000313" key="8">
    <source>
        <dbReference type="EMBL" id="CAI4011083.1"/>
    </source>
</evidence>
<keyword evidence="2" id="KW-0813">Transport</keyword>
<evidence type="ECO:0000313" key="9">
    <source>
        <dbReference type="EMBL" id="CAL1164458.1"/>
    </source>
</evidence>
<dbReference type="InterPro" id="IPR005829">
    <property type="entry name" value="Sugar_transporter_CS"/>
</dbReference>
<dbReference type="PANTHER" id="PTHR23511:SF34">
    <property type="entry name" value="SYNAPTIC VESICLE GLYCOPROTEIN 2"/>
    <property type="match status" value="1"/>
</dbReference>
<gene>
    <name evidence="8" type="ORF">C1SCF055_LOCUS36280</name>
</gene>
<proteinExistence type="predicted"/>
<reference evidence="9" key="2">
    <citation type="submission" date="2024-04" db="EMBL/GenBank/DDBJ databases">
        <authorList>
            <person name="Chen Y."/>
            <person name="Shah S."/>
            <person name="Dougan E. K."/>
            <person name="Thang M."/>
            <person name="Chan C."/>
        </authorList>
    </citation>
    <scope>NUCLEOTIDE SEQUENCE [LARGE SCALE GENOMIC DNA]</scope>
</reference>
<dbReference type="GO" id="GO:0016020">
    <property type="term" value="C:membrane"/>
    <property type="evidence" value="ECO:0007669"/>
    <property type="project" value="UniProtKB-SubCell"/>
</dbReference>
<evidence type="ECO:0000256" key="4">
    <source>
        <dbReference type="ARBA" id="ARBA00022989"/>
    </source>
</evidence>
<feature type="transmembrane region" description="Helical" evidence="6">
    <location>
        <begin position="339"/>
        <end position="358"/>
    </location>
</feature>
<evidence type="ECO:0000259" key="7">
    <source>
        <dbReference type="PROSITE" id="PS50850"/>
    </source>
</evidence>
<dbReference type="GO" id="GO:0022857">
    <property type="term" value="F:transmembrane transporter activity"/>
    <property type="evidence" value="ECO:0007669"/>
    <property type="project" value="InterPro"/>
</dbReference>
<keyword evidence="3 6" id="KW-0812">Transmembrane</keyword>
<dbReference type="EMBL" id="CAMXCT020005002">
    <property type="protein sequence ID" value="CAL1164458.1"/>
    <property type="molecule type" value="Genomic_DNA"/>
</dbReference>
<dbReference type="EMBL" id="CAMXCT010005002">
    <property type="protein sequence ID" value="CAI4011083.1"/>
    <property type="molecule type" value="Genomic_DNA"/>
</dbReference>
<evidence type="ECO:0000313" key="10">
    <source>
        <dbReference type="EMBL" id="CAL4798395.1"/>
    </source>
</evidence>
<feature type="transmembrane region" description="Helical" evidence="6">
    <location>
        <begin position="364"/>
        <end position="391"/>
    </location>
</feature>
<feature type="transmembrane region" description="Helical" evidence="6">
    <location>
        <begin position="95"/>
        <end position="114"/>
    </location>
</feature>
<reference evidence="8" key="1">
    <citation type="submission" date="2022-10" db="EMBL/GenBank/DDBJ databases">
        <authorList>
            <person name="Chen Y."/>
            <person name="Dougan E. K."/>
            <person name="Chan C."/>
            <person name="Rhodes N."/>
            <person name="Thang M."/>
        </authorList>
    </citation>
    <scope>NUCLEOTIDE SEQUENCE</scope>
</reference>
<organism evidence="8">
    <name type="scientific">Cladocopium goreaui</name>
    <dbReference type="NCBI Taxonomy" id="2562237"/>
    <lineage>
        <taxon>Eukaryota</taxon>
        <taxon>Sar</taxon>
        <taxon>Alveolata</taxon>
        <taxon>Dinophyceae</taxon>
        <taxon>Suessiales</taxon>
        <taxon>Symbiodiniaceae</taxon>
        <taxon>Cladocopium</taxon>
    </lineage>
</organism>
<evidence type="ECO:0000256" key="2">
    <source>
        <dbReference type="ARBA" id="ARBA00022448"/>
    </source>
</evidence>
<dbReference type="Pfam" id="PF00083">
    <property type="entry name" value="Sugar_tr"/>
    <property type="match status" value="1"/>
</dbReference>
<keyword evidence="4 6" id="KW-1133">Transmembrane helix</keyword>
<feature type="transmembrane region" description="Helical" evidence="6">
    <location>
        <begin position="429"/>
        <end position="450"/>
    </location>
</feature>
<dbReference type="AlphaFoldDB" id="A0A9P1GFE7"/>
<dbReference type="EMBL" id="CAMXCT030005002">
    <property type="protein sequence ID" value="CAL4798395.1"/>
    <property type="molecule type" value="Genomic_DNA"/>
</dbReference>
<accession>A0A9P1GFE7</accession>
<keyword evidence="5 6" id="KW-0472">Membrane</keyword>
<evidence type="ECO:0000313" key="11">
    <source>
        <dbReference type="Proteomes" id="UP001152797"/>
    </source>
</evidence>
<dbReference type="Proteomes" id="UP001152797">
    <property type="component" value="Unassembled WGS sequence"/>
</dbReference>
<feature type="transmembrane region" description="Helical" evidence="6">
    <location>
        <begin position="271"/>
        <end position="292"/>
    </location>
</feature>
<dbReference type="SUPFAM" id="SSF103473">
    <property type="entry name" value="MFS general substrate transporter"/>
    <property type="match status" value="1"/>
</dbReference>
<dbReference type="Gene3D" id="1.20.1250.20">
    <property type="entry name" value="MFS general substrate transporter like domains"/>
    <property type="match status" value="1"/>
</dbReference>
<keyword evidence="11" id="KW-1185">Reference proteome</keyword>
<comment type="subcellular location">
    <subcellularLocation>
        <location evidence="1">Membrane</location>
        <topology evidence="1">Multi-pass membrane protein</topology>
    </subcellularLocation>
</comment>
<feature type="transmembrane region" description="Helical" evidence="6">
    <location>
        <begin position="63"/>
        <end position="83"/>
    </location>
</feature>
<name>A0A9P1GFE7_9DINO</name>
<comment type="caution">
    <text evidence="8">The sequence shown here is derived from an EMBL/GenBank/DDBJ whole genome shotgun (WGS) entry which is preliminary data.</text>
</comment>
<feature type="domain" description="Major facilitator superfamily (MFS) profile" evidence="7">
    <location>
        <begin position="29"/>
        <end position="458"/>
    </location>
</feature>
<evidence type="ECO:0000256" key="5">
    <source>
        <dbReference type="ARBA" id="ARBA00023136"/>
    </source>
</evidence>
<feature type="transmembrane region" description="Helical" evidence="6">
    <location>
        <begin position="29"/>
        <end position="51"/>
    </location>
</feature>
<dbReference type="InterPro" id="IPR020846">
    <property type="entry name" value="MFS_dom"/>
</dbReference>
<dbReference type="InterPro" id="IPR036259">
    <property type="entry name" value="MFS_trans_sf"/>
</dbReference>
<evidence type="ECO:0000256" key="3">
    <source>
        <dbReference type="ARBA" id="ARBA00022692"/>
    </source>
</evidence>
<dbReference type="PANTHER" id="PTHR23511">
    <property type="entry name" value="SYNAPTIC VESICLE GLYCOPROTEIN 2"/>
    <property type="match status" value="1"/>
</dbReference>
<feature type="transmembrane region" description="Helical" evidence="6">
    <location>
        <begin position="312"/>
        <end position="332"/>
    </location>
</feature>
<protein>
    <submittedName>
        <fullName evidence="10">Synaptic vesicle 2-related protein</fullName>
    </submittedName>
</protein>
<dbReference type="PROSITE" id="PS00217">
    <property type="entry name" value="SUGAR_TRANSPORT_2"/>
    <property type="match status" value="1"/>
</dbReference>
<evidence type="ECO:0000256" key="6">
    <source>
        <dbReference type="SAM" id="Phobius"/>
    </source>
</evidence>
<dbReference type="OrthoDB" id="5296287at2759"/>